<evidence type="ECO:0000313" key="3">
    <source>
        <dbReference type="Proteomes" id="UP000000269"/>
    </source>
</evidence>
<dbReference type="STRING" id="350688.Clos_1178"/>
<dbReference type="HOGENOM" id="CLU_000445_11_16_9"/>
<organism evidence="2 3">
    <name type="scientific">Alkaliphilus oremlandii (strain OhILAs)</name>
    <name type="common">Clostridium oremlandii (strain OhILAs)</name>
    <dbReference type="NCBI Taxonomy" id="350688"/>
    <lineage>
        <taxon>Bacteria</taxon>
        <taxon>Bacillati</taxon>
        <taxon>Bacillota</taxon>
        <taxon>Clostridia</taxon>
        <taxon>Peptostreptococcales</taxon>
        <taxon>Natronincolaceae</taxon>
        <taxon>Alkaliphilus</taxon>
    </lineage>
</organism>
<gene>
    <name evidence="2" type="ordered locus">Clos_1178</name>
</gene>
<dbReference type="SUPFAM" id="SSF55073">
    <property type="entry name" value="Nucleotide cyclase"/>
    <property type="match status" value="1"/>
</dbReference>
<accession>A8MF55</accession>
<protein>
    <submittedName>
        <fullName evidence="2">Diguanylate cyclase</fullName>
    </submittedName>
</protein>
<dbReference type="GO" id="GO:0052621">
    <property type="term" value="F:diguanylate cyclase activity"/>
    <property type="evidence" value="ECO:0007669"/>
    <property type="project" value="TreeGrafter"/>
</dbReference>
<name>A8MF55_ALKOO</name>
<reference evidence="3" key="1">
    <citation type="submission" date="2007-10" db="EMBL/GenBank/DDBJ databases">
        <title>Complete genome of Alkaliphilus oremlandii OhILAs.</title>
        <authorList>
            <person name="Copeland A."/>
            <person name="Lucas S."/>
            <person name="Lapidus A."/>
            <person name="Barry K."/>
            <person name="Detter J.C."/>
            <person name="Glavina del Rio T."/>
            <person name="Hammon N."/>
            <person name="Israni S."/>
            <person name="Dalin E."/>
            <person name="Tice H."/>
            <person name="Pitluck S."/>
            <person name="Chain P."/>
            <person name="Malfatti S."/>
            <person name="Shin M."/>
            <person name="Vergez L."/>
            <person name="Schmutz J."/>
            <person name="Larimer F."/>
            <person name="Land M."/>
            <person name="Hauser L."/>
            <person name="Kyrpides N."/>
            <person name="Mikhailova N."/>
            <person name="Stolz J.F."/>
            <person name="Dawson A."/>
            <person name="Fisher E."/>
            <person name="Crable B."/>
            <person name="Perera E."/>
            <person name="Lisak J."/>
            <person name="Ranganathan M."/>
            <person name="Basu P."/>
            <person name="Richardson P."/>
        </authorList>
    </citation>
    <scope>NUCLEOTIDE SEQUENCE [LARGE SCALE GENOMIC DNA]</scope>
    <source>
        <strain evidence="3">OhILAs</strain>
    </source>
</reference>
<dbReference type="SMART" id="SM00267">
    <property type="entry name" value="GGDEF"/>
    <property type="match status" value="1"/>
</dbReference>
<dbReference type="AlphaFoldDB" id="A8MF55"/>
<dbReference type="InterPro" id="IPR029787">
    <property type="entry name" value="Nucleotide_cyclase"/>
</dbReference>
<evidence type="ECO:0000259" key="1">
    <source>
        <dbReference type="PROSITE" id="PS50887"/>
    </source>
</evidence>
<dbReference type="Gene3D" id="3.30.70.270">
    <property type="match status" value="1"/>
</dbReference>
<keyword evidence="3" id="KW-1185">Reference proteome</keyword>
<dbReference type="PANTHER" id="PTHR45138">
    <property type="entry name" value="REGULATORY COMPONENTS OF SENSORY TRANSDUCTION SYSTEM"/>
    <property type="match status" value="1"/>
</dbReference>
<dbReference type="NCBIfam" id="TIGR00254">
    <property type="entry name" value="GGDEF"/>
    <property type="match status" value="1"/>
</dbReference>
<evidence type="ECO:0000313" key="2">
    <source>
        <dbReference type="EMBL" id="ABW18724.1"/>
    </source>
</evidence>
<sequence>MIQNIDGIMSKSEFVSEVENKISSLSETFTLASIDIDSFEAVNSYYGEYIGDQVLKKIASVLKQNLKANDLVCRENKDEFNVLFSNTLSETGFIMMEEIRKYLEINTFSLGEKDKKKDINIRISVGIANYPRNAKNAVDLFRAADSALFRAKREGKNRVYMAESENMVLKSSYYTKIQLERLTDLSQKTDKTEAFLLREALDDIFDKYSR</sequence>
<dbReference type="CDD" id="cd01949">
    <property type="entry name" value="GGDEF"/>
    <property type="match status" value="1"/>
</dbReference>
<feature type="domain" description="GGDEF" evidence="1">
    <location>
        <begin position="27"/>
        <end position="164"/>
    </location>
</feature>
<dbReference type="InterPro" id="IPR000160">
    <property type="entry name" value="GGDEF_dom"/>
</dbReference>
<proteinExistence type="predicted"/>
<dbReference type="PANTHER" id="PTHR45138:SF24">
    <property type="entry name" value="DIGUANYLATE CYCLASE DGCC-RELATED"/>
    <property type="match status" value="1"/>
</dbReference>
<dbReference type="KEGG" id="aoe:Clos_1178"/>
<dbReference type="RefSeq" id="WP_012159036.1">
    <property type="nucleotide sequence ID" value="NC_009922.1"/>
</dbReference>
<dbReference type="GO" id="GO:0043709">
    <property type="term" value="P:cell adhesion involved in single-species biofilm formation"/>
    <property type="evidence" value="ECO:0007669"/>
    <property type="project" value="TreeGrafter"/>
</dbReference>
<dbReference type="eggNOG" id="COG3706">
    <property type="taxonomic scope" value="Bacteria"/>
</dbReference>
<dbReference type="GO" id="GO:1902201">
    <property type="term" value="P:negative regulation of bacterial-type flagellum-dependent cell motility"/>
    <property type="evidence" value="ECO:0007669"/>
    <property type="project" value="TreeGrafter"/>
</dbReference>
<dbReference type="PROSITE" id="PS50887">
    <property type="entry name" value="GGDEF"/>
    <property type="match status" value="1"/>
</dbReference>
<dbReference type="EMBL" id="CP000853">
    <property type="protein sequence ID" value="ABW18724.1"/>
    <property type="molecule type" value="Genomic_DNA"/>
</dbReference>
<dbReference type="InterPro" id="IPR050469">
    <property type="entry name" value="Diguanylate_Cyclase"/>
</dbReference>
<dbReference type="Pfam" id="PF00990">
    <property type="entry name" value="GGDEF"/>
    <property type="match status" value="1"/>
</dbReference>
<dbReference type="InterPro" id="IPR043128">
    <property type="entry name" value="Rev_trsase/Diguanyl_cyclase"/>
</dbReference>
<dbReference type="GO" id="GO:0005886">
    <property type="term" value="C:plasma membrane"/>
    <property type="evidence" value="ECO:0007669"/>
    <property type="project" value="TreeGrafter"/>
</dbReference>
<dbReference type="Proteomes" id="UP000000269">
    <property type="component" value="Chromosome"/>
</dbReference>